<name>A0AAN4Z959_9BILA</name>
<feature type="domain" description="Potassium channel" evidence="11">
    <location>
        <begin position="180"/>
        <end position="250"/>
    </location>
</feature>
<feature type="transmembrane region" description="Helical" evidence="10">
    <location>
        <begin position="228"/>
        <end position="246"/>
    </location>
</feature>
<feature type="compositionally biased region" description="Basic and acidic residues" evidence="9">
    <location>
        <begin position="405"/>
        <end position="414"/>
    </location>
</feature>
<keyword evidence="6 10" id="KW-0472">Membrane</keyword>
<dbReference type="Pfam" id="PF07885">
    <property type="entry name" value="Ion_trans_2"/>
    <property type="match status" value="2"/>
</dbReference>
<dbReference type="SUPFAM" id="SSF81324">
    <property type="entry name" value="Voltage-gated potassium channels"/>
    <property type="match status" value="2"/>
</dbReference>
<reference evidence="13" key="1">
    <citation type="submission" date="2022-10" db="EMBL/GenBank/DDBJ databases">
        <title>Genome assembly of Pristionchus species.</title>
        <authorList>
            <person name="Yoshida K."/>
            <person name="Sommer R.J."/>
        </authorList>
    </citation>
    <scope>NUCLEOTIDE SEQUENCE [LARGE SCALE GENOMIC DNA]</scope>
    <source>
        <strain evidence="13">RS5460</strain>
    </source>
</reference>
<feature type="transmembrane region" description="Helical" evidence="10">
    <location>
        <begin position="62"/>
        <end position="82"/>
    </location>
</feature>
<keyword evidence="5 8" id="KW-0406">Ion transport</keyword>
<sequence>MDEIMDKFVKGVINVSNHEMNETLKYDILFEKSKMFYEEMLIAEDRYLGSAWHKAENLDLHLLWNLNSAIFYSFTVFTTLGYGSIACDTWAGRWITMVYACFGIPLMLLTIGDLGELIQRKLCCLIDIIARKIRLRWNGRRSDEGMDVERMSTYSNESEEEEEDERLPVWFSLGLLSSYTLLVSVAVYLLDKGEYGEPGIDMQSSFYFVFCSITTIGFGDVMPSSVQYHIPFIFVFLFGLTLLSIFNSSVYAKLYDVFYTGVTTMESSLDSIHARVHMRDGHRLFQSLHPVFSTLILSFPPSPFPRRRPPNIIFTQPSLRKDTDSSIQSMASINERSQSTCLPPVKSSEERRTAIKRVQSAYTRPRVPTYGISPPPIRSRVTQSPMERHMRKRAPTIGPFGGVEIVREKRKESQSRSLSPIRNNHKETL</sequence>
<dbReference type="InterPro" id="IPR003280">
    <property type="entry name" value="2pore_dom_K_chnl"/>
</dbReference>
<keyword evidence="7 8" id="KW-0407">Ion channel</keyword>
<evidence type="ECO:0000256" key="7">
    <source>
        <dbReference type="ARBA" id="ARBA00023303"/>
    </source>
</evidence>
<evidence type="ECO:0000256" key="4">
    <source>
        <dbReference type="ARBA" id="ARBA00022989"/>
    </source>
</evidence>
<evidence type="ECO:0000256" key="8">
    <source>
        <dbReference type="RuleBase" id="RU003857"/>
    </source>
</evidence>
<dbReference type="Proteomes" id="UP001328107">
    <property type="component" value="Unassembled WGS sequence"/>
</dbReference>
<evidence type="ECO:0000256" key="9">
    <source>
        <dbReference type="SAM" id="MobiDB-lite"/>
    </source>
</evidence>
<evidence type="ECO:0000256" key="2">
    <source>
        <dbReference type="ARBA" id="ARBA00022448"/>
    </source>
</evidence>
<keyword evidence="3 8" id="KW-0812">Transmembrane</keyword>
<dbReference type="EMBL" id="BTRK01000002">
    <property type="protein sequence ID" value="GMR36436.1"/>
    <property type="molecule type" value="Genomic_DNA"/>
</dbReference>
<feature type="transmembrane region" description="Helical" evidence="10">
    <location>
        <begin position="169"/>
        <end position="190"/>
    </location>
</feature>
<dbReference type="InterPro" id="IPR013099">
    <property type="entry name" value="K_chnl_dom"/>
</dbReference>
<evidence type="ECO:0000313" key="13">
    <source>
        <dbReference type="Proteomes" id="UP001328107"/>
    </source>
</evidence>
<evidence type="ECO:0000256" key="6">
    <source>
        <dbReference type="ARBA" id="ARBA00023136"/>
    </source>
</evidence>
<comment type="similarity">
    <text evidence="8">Belongs to the two pore domain potassium channel (TC 1.A.1.8) family.</text>
</comment>
<organism evidence="12 13">
    <name type="scientific">Pristionchus mayeri</name>
    <dbReference type="NCBI Taxonomy" id="1317129"/>
    <lineage>
        <taxon>Eukaryota</taxon>
        <taxon>Metazoa</taxon>
        <taxon>Ecdysozoa</taxon>
        <taxon>Nematoda</taxon>
        <taxon>Chromadorea</taxon>
        <taxon>Rhabditida</taxon>
        <taxon>Rhabditina</taxon>
        <taxon>Diplogasteromorpha</taxon>
        <taxon>Diplogasteroidea</taxon>
        <taxon>Neodiplogasteridae</taxon>
        <taxon>Pristionchus</taxon>
    </lineage>
</organism>
<dbReference type="GO" id="GO:0030322">
    <property type="term" value="P:stabilization of membrane potential"/>
    <property type="evidence" value="ECO:0007669"/>
    <property type="project" value="TreeGrafter"/>
</dbReference>
<keyword evidence="2 8" id="KW-0813">Transport</keyword>
<dbReference type="AlphaFoldDB" id="A0AAN4Z959"/>
<dbReference type="GO" id="GO:0015271">
    <property type="term" value="F:outward rectifier potassium channel activity"/>
    <property type="evidence" value="ECO:0007669"/>
    <property type="project" value="TreeGrafter"/>
</dbReference>
<evidence type="ECO:0000256" key="1">
    <source>
        <dbReference type="ARBA" id="ARBA00004141"/>
    </source>
</evidence>
<feature type="domain" description="Potassium channel" evidence="11">
    <location>
        <begin position="63"/>
        <end position="119"/>
    </location>
</feature>
<feature type="transmembrane region" description="Helical" evidence="10">
    <location>
        <begin position="94"/>
        <end position="112"/>
    </location>
</feature>
<comment type="caution">
    <text evidence="12">The sequence shown here is derived from an EMBL/GenBank/DDBJ whole genome shotgun (WGS) entry which is preliminary data.</text>
</comment>
<dbReference type="GO" id="GO:0022841">
    <property type="term" value="F:potassium ion leak channel activity"/>
    <property type="evidence" value="ECO:0007669"/>
    <property type="project" value="TreeGrafter"/>
</dbReference>
<evidence type="ECO:0000259" key="11">
    <source>
        <dbReference type="Pfam" id="PF07885"/>
    </source>
</evidence>
<keyword evidence="13" id="KW-1185">Reference proteome</keyword>
<evidence type="ECO:0000256" key="3">
    <source>
        <dbReference type="ARBA" id="ARBA00022692"/>
    </source>
</evidence>
<dbReference type="Gene3D" id="1.10.287.70">
    <property type="match status" value="1"/>
</dbReference>
<comment type="subcellular location">
    <subcellularLocation>
        <location evidence="1">Membrane</location>
        <topology evidence="1">Multi-pass membrane protein</topology>
    </subcellularLocation>
</comment>
<dbReference type="PANTHER" id="PTHR11003:SF66">
    <property type="entry name" value="POTASSIUM CHANNEL DOMAIN-CONTAINING PROTEIN"/>
    <property type="match status" value="1"/>
</dbReference>
<proteinExistence type="inferred from homology"/>
<evidence type="ECO:0000256" key="10">
    <source>
        <dbReference type="SAM" id="Phobius"/>
    </source>
</evidence>
<dbReference type="PANTHER" id="PTHR11003">
    <property type="entry name" value="POTASSIUM CHANNEL, SUBFAMILY K"/>
    <property type="match status" value="1"/>
</dbReference>
<evidence type="ECO:0000313" key="12">
    <source>
        <dbReference type="EMBL" id="GMR36436.1"/>
    </source>
</evidence>
<protein>
    <recommendedName>
        <fullName evidence="11">Potassium channel domain-containing protein</fullName>
    </recommendedName>
</protein>
<dbReference type="PRINTS" id="PR01333">
    <property type="entry name" value="2POREKCHANEL"/>
</dbReference>
<dbReference type="GO" id="GO:0005886">
    <property type="term" value="C:plasma membrane"/>
    <property type="evidence" value="ECO:0007669"/>
    <property type="project" value="TreeGrafter"/>
</dbReference>
<gene>
    <name evidence="12" type="ORF">PMAYCL1PPCAC_06631</name>
</gene>
<feature type="region of interest" description="Disordered" evidence="9">
    <location>
        <begin position="366"/>
        <end position="429"/>
    </location>
</feature>
<keyword evidence="4 10" id="KW-1133">Transmembrane helix</keyword>
<evidence type="ECO:0000256" key="5">
    <source>
        <dbReference type="ARBA" id="ARBA00023065"/>
    </source>
</evidence>
<accession>A0AAN4Z959</accession>